<dbReference type="CDD" id="cd04666">
    <property type="entry name" value="NUDIX_DIPP2_like_Nudt4"/>
    <property type="match status" value="1"/>
</dbReference>
<dbReference type="OrthoDB" id="7066910at2"/>
<proteinExistence type="predicted"/>
<dbReference type="PANTHER" id="PTHR12629">
    <property type="entry name" value="DIPHOSPHOINOSITOL POLYPHOSPHATE PHOSPHOHYDROLASE"/>
    <property type="match status" value="1"/>
</dbReference>
<dbReference type="SUPFAM" id="SSF55811">
    <property type="entry name" value="Nudix"/>
    <property type="match status" value="1"/>
</dbReference>
<keyword evidence="6" id="KW-1185">Reference proteome</keyword>
<dbReference type="Gene3D" id="3.90.79.10">
    <property type="entry name" value="Nucleoside Triphosphate Pyrophosphohydrolase"/>
    <property type="match status" value="1"/>
</dbReference>
<keyword evidence="4" id="KW-0460">Magnesium</keyword>
<evidence type="ECO:0000256" key="1">
    <source>
        <dbReference type="ARBA" id="ARBA00001946"/>
    </source>
</evidence>
<keyword evidence="2" id="KW-0479">Metal-binding</keyword>
<name>A0A1X6Z9B8_9RHOB</name>
<reference evidence="5 6" key="1">
    <citation type="submission" date="2017-03" db="EMBL/GenBank/DDBJ databases">
        <authorList>
            <person name="Afonso C.L."/>
            <person name="Miller P.J."/>
            <person name="Scott M.A."/>
            <person name="Spackman E."/>
            <person name="Goraichik I."/>
            <person name="Dimitrov K.M."/>
            <person name="Suarez D.L."/>
            <person name="Swayne D.E."/>
        </authorList>
    </citation>
    <scope>NUCLEOTIDE SEQUENCE [LARGE SCALE GENOMIC DNA]</scope>
    <source>
        <strain evidence="5 6">CECT 7450</strain>
    </source>
</reference>
<accession>A0A1X6Z9B8</accession>
<dbReference type="PANTHER" id="PTHR12629:SF0">
    <property type="entry name" value="DIPHOSPHOINOSITOL-POLYPHOSPHATE DIPHOSPHATASE"/>
    <property type="match status" value="1"/>
</dbReference>
<dbReference type="RefSeq" id="WP_085805661.1">
    <property type="nucleotide sequence ID" value="NZ_FWFX01000006.1"/>
</dbReference>
<dbReference type="AlphaFoldDB" id="A0A1X6Z9B8"/>
<dbReference type="Proteomes" id="UP000193061">
    <property type="component" value="Unassembled WGS sequence"/>
</dbReference>
<organism evidence="5 6">
    <name type="scientific">Roseovarius albus</name>
    <dbReference type="NCBI Taxonomy" id="1247867"/>
    <lineage>
        <taxon>Bacteria</taxon>
        <taxon>Pseudomonadati</taxon>
        <taxon>Pseudomonadota</taxon>
        <taxon>Alphaproteobacteria</taxon>
        <taxon>Rhodobacterales</taxon>
        <taxon>Roseobacteraceae</taxon>
        <taxon>Roseovarius</taxon>
    </lineage>
</organism>
<evidence type="ECO:0000256" key="2">
    <source>
        <dbReference type="ARBA" id="ARBA00022723"/>
    </source>
</evidence>
<sequence>MARKQQYGVVPYFKDGNKTRIVMVTSRTHRQWIFPKGGKISDLSKRKSAMQEALEEAGLKGRVDKNAEFTTTIIRNGDKIDLTLYPMQVEKMNDKWDEMHQRKRIVISPKKARKLITCKGMSKSIKQWLKWYYKNKSAMPLKKAA</sequence>
<evidence type="ECO:0000256" key="3">
    <source>
        <dbReference type="ARBA" id="ARBA00022801"/>
    </source>
</evidence>
<dbReference type="InterPro" id="IPR015797">
    <property type="entry name" value="NUDIX_hydrolase-like_dom_sf"/>
</dbReference>
<gene>
    <name evidence="5" type="ORF">ROA7450_02130</name>
</gene>
<dbReference type="GO" id="GO:0046872">
    <property type="term" value="F:metal ion binding"/>
    <property type="evidence" value="ECO:0007669"/>
    <property type="project" value="UniProtKB-KW"/>
</dbReference>
<comment type="cofactor">
    <cofactor evidence="1">
        <name>Mg(2+)</name>
        <dbReference type="ChEBI" id="CHEBI:18420"/>
    </cofactor>
</comment>
<protein>
    <submittedName>
        <fullName evidence="5">NUDIX domain protein</fullName>
    </submittedName>
</protein>
<dbReference type="GO" id="GO:0016462">
    <property type="term" value="F:pyrophosphatase activity"/>
    <property type="evidence" value="ECO:0007669"/>
    <property type="project" value="InterPro"/>
</dbReference>
<evidence type="ECO:0000256" key="4">
    <source>
        <dbReference type="ARBA" id="ARBA00022842"/>
    </source>
</evidence>
<dbReference type="GO" id="GO:0005737">
    <property type="term" value="C:cytoplasm"/>
    <property type="evidence" value="ECO:0007669"/>
    <property type="project" value="TreeGrafter"/>
</dbReference>
<evidence type="ECO:0000313" key="6">
    <source>
        <dbReference type="Proteomes" id="UP000193061"/>
    </source>
</evidence>
<keyword evidence="3" id="KW-0378">Hydrolase</keyword>
<dbReference type="EMBL" id="FWFX01000006">
    <property type="protein sequence ID" value="SLN44117.1"/>
    <property type="molecule type" value="Genomic_DNA"/>
</dbReference>
<evidence type="ECO:0000313" key="5">
    <source>
        <dbReference type="EMBL" id="SLN44117.1"/>
    </source>
</evidence>
<dbReference type="InterPro" id="IPR047198">
    <property type="entry name" value="DDP-like_NUDIX"/>
</dbReference>